<evidence type="ECO:0000313" key="1">
    <source>
        <dbReference type="EMBL" id="KAI3896739.1"/>
    </source>
</evidence>
<dbReference type="AlphaFoldDB" id="A0AAD4SCA3"/>
<comment type="caution">
    <text evidence="1">The sequence shown here is derived from an EMBL/GenBank/DDBJ whole genome shotgun (WGS) entry which is preliminary data.</text>
</comment>
<protein>
    <submittedName>
        <fullName evidence="1">Uncharacterized protein</fullName>
    </submittedName>
</protein>
<proteinExistence type="predicted"/>
<reference evidence="1" key="1">
    <citation type="submission" date="2022-04" db="EMBL/GenBank/DDBJ databases">
        <title>A functionally conserved STORR gene fusion in Papaver species that diverged 16.8 million years ago.</title>
        <authorList>
            <person name="Catania T."/>
        </authorList>
    </citation>
    <scope>NUCLEOTIDE SEQUENCE</scope>
    <source>
        <strain evidence="1">S-188037</strain>
    </source>
</reference>
<feature type="non-terminal residue" evidence="1">
    <location>
        <position position="115"/>
    </location>
</feature>
<organism evidence="1 2">
    <name type="scientific">Papaver atlanticum</name>
    <dbReference type="NCBI Taxonomy" id="357466"/>
    <lineage>
        <taxon>Eukaryota</taxon>
        <taxon>Viridiplantae</taxon>
        <taxon>Streptophyta</taxon>
        <taxon>Embryophyta</taxon>
        <taxon>Tracheophyta</taxon>
        <taxon>Spermatophyta</taxon>
        <taxon>Magnoliopsida</taxon>
        <taxon>Ranunculales</taxon>
        <taxon>Papaveraceae</taxon>
        <taxon>Papaveroideae</taxon>
        <taxon>Papaver</taxon>
    </lineage>
</organism>
<name>A0AAD4SCA3_9MAGN</name>
<keyword evidence="2" id="KW-1185">Reference proteome</keyword>
<evidence type="ECO:0000313" key="2">
    <source>
        <dbReference type="Proteomes" id="UP001202328"/>
    </source>
</evidence>
<accession>A0AAD4SCA3</accession>
<dbReference type="Proteomes" id="UP001202328">
    <property type="component" value="Unassembled WGS sequence"/>
</dbReference>
<dbReference type="EMBL" id="JAJJMB010011871">
    <property type="protein sequence ID" value="KAI3896739.1"/>
    <property type="molecule type" value="Genomic_DNA"/>
</dbReference>
<gene>
    <name evidence="1" type="ORF">MKW98_009592</name>
</gene>
<sequence length="115" mass="12534">KKVSEAKAKRQEAGTSGGKSTVISEVLEDVFGANRKYGISVACSALQTRQSKNEEKINTIQTEVTSLGFIMGGVEGAIGREFDTLQTTFFMGILTEGRLINTMANPTDFIFFLLF</sequence>